<dbReference type="Pfam" id="PF06114">
    <property type="entry name" value="Peptidase_M78"/>
    <property type="match status" value="1"/>
</dbReference>
<dbReference type="Proteomes" id="UP000190675">
    <property type="component" value="Chromosome I"/>
</dbReference>
<dbReference type="PANTHER" id="PTHR43236">
    <property type="entry name" value="ANTITOXIN HIGA1"/>
    <property type="match status" value="1"/>
</dbReference>
<evidence type="ECO:0000313" key="2">
    <source>
        <dbReference type="EMBL" id="SHH42017.1"/>
    </source>
</evidence>
<evidence type="ECO:0000313" key="3">
    <source>
        <dbReference type="Proteomes" id="UP000190675"/>
    </source>
</evidence>
<gene>
    <name evidence="2" type="ORF">SAMN05444169_7373</name>
</gene>
<sequence length="270" mass="30900">MSYSAPERLLRSLGIERPEEIDLEAVAWSVGAKVKYRPLKSCEARICGCGDKAIISVDNTKIPQRRRFSVAHEIGHWTYHRGQLLVCRSSDIGSFGGFRKGATSPEFVADQFASELLLPAYILAPVLSQYKSLNLKTVGEIAGAFKASRTATAIRLVQSNRFHAMLVCHGQKGRRWFLRPPCVPDHWFPRDELDRESYAFETLYGSKVEQARPRKIDADAWFDRRGAERYQIFEHTFPLPNDEILTLLTFTDAEMMDERDSSSVYRRRDH</sequence>
<organism evidence="2 3">
    <name type="scientific">Bradyrhizobium erythrophlei</name>
    <dbReference type="NCBI Taxonomy" id="1437360"/>
    <lineage>
        <taxon>Bacteria</taxon>
        <taxon>Pseudomonadati</taxon>
        <taxon>Pseudomonadota</taxon>
        <taxon>Alphaproteobacteria</taxon>
        <taxon>Hyphomicrobiales</taxon>
        <taxon>Nitrobacteraceae</taxon>
        <taxon>Bradyrhizobium</taxon>
    </lineage>
</organism>
<reference evidence="2 3" key="1">
    <citation type="submission" date="2016-11" db="EMBL/GenBank/DDBJ databases">
        <authorList>
            <person name="Jaros S."/>
            <person name="Januszkiewicz K."/>
            <person name="Wedrychowicz H."/>
        </authorList>
    </citation>
    <scope>NUCLEOTIDE SEQUENCE [LARGE SCALE GENOMIC DNA]</scope>
    <source>
        <strain evidence="2 3">GAS242</strain>
    </source>
</reference>
<dbReference type="AlphaFoldDB" id="A0A1M5SU75"/>
<accession>A0A1M5SU75</accession>
<dbReference type="InterPro" id="IPR052345">
    <property type="entry name" value="Rad_response_metalloprotease"/>
</dbReference>
<dbReference type="RefSeq" id="WP_079570489.1">
    <property type="nucleotide sequence ID" value="NZ_LT670818.1"/>
</dbReference>
<protein>
    <recommendedName>
        <fullName evidence="1">IrrE N-terminal-like domain-containing protein</fullName>
    </recommendedName>
</protein>
<dbReference type="InterPro" id="IPR010359">
    <property type="entry name" value="IrrE_HExxH"/>
</dbReference>
<dbReference type="PANTHER" id="PTHR43236:SF2">
    <property type="entry name" value="BLL0069 PROTEIN"/>
    <property type="match status" value="1"/>
</dbReference>
<dbReference type="EMBL" id="LT670818">
    <property type="protein sequence ID" value="SHH42017.1"/>
    <property type="molecule type" value="Genomic_DNA"/>
</dbReference>
<dbReference type="Gene3D" id="1.10.10.2910">
    <property type="match status" value="1"/>
</dbReference>
<proteinExistence type="predicted"/>
<evidence type="ECO:0000259" key="1">
    <source>
        <dbReference type="Pfam" id="PF06114"/>
    </source>
</evidence>
<name>A0A1M5SU75_9BRAD</name>
<dbReference type="OrthoDB" id="9794834at2"/>
<feature type="domain" description="IrrE N-terminal-like" evidence="1">
    <location>
        <begin position="52"/>
        <end position="156"/>
    </location>
</feature>